<reference evidence="3" key="1">
    <citation type="submission" date="2019-04" db="EMBL/GenBank/DDBJ databases">
        <title>Complete genome sequence of Sphingomonas sp. W1-2-3.</title>
        <authorList>
            <person name="Im W.T."/>
        </authorList>
    </citation>
    <scope>NUCLEOTIDE SEQUENCE [LARGE SCALE GENOMIC DNA]</scope>
    <source>
        <strain evidence="3">W1-2-3</strain>
    </source>
</reference>
<evidence type="ECO:0000313" key="3">
    <source>
        <dbReference type="Proteomes" id="UP000298714"/>
    </source>
</evidence>
<dbReference type="AlphaFoldDB" id="A0A4D7BT42"/>
<evidence type="ECO:0000313" key="2">
    <source>
        <dbReference type="EMBL" id="QCI78769.1"/>
    </source>
</evidence>
<sequence>MIGSGPGAVLSLRRPGVEQNIAVERQVMRQQERGCAVAQPEADDGPQVRLRRAERRKRCRDVRRAAAKAGVQARAVAHAAPVEAQNRIAGRRQQRSDRPEAPVCAKARLHAARHDQHPGVALGRVQAERDRIAFTGHEPVADCTHASTRSAI</sequence>
<evidence type="ECO:0000256" key="1">
    <source>
        <dbReference type="SAM" id="MobiDB-lite"/>
    </source>
</evidence>
<dbReference type="RefSeq" id="WP_222873528.1">
    <property type="nucleotide sequence ID" value="NZ_CP039704.1"/>
</dbReference>
<protein>
    <submittedName>
        <fullName evidence="2">Uncharacterized protein</fullName>
    </submittedName>
</protein>
<keyword evidence="3" id="KW-1185">Reference proteome</keyword>
<feature type="region of interest" description="Disordered" evidence="1">
    <location>
        <begin position="82"/>
        <end position="102"/>
    </location>
</feature>
<name>A0A4D7BT42_9SPHN</name>
<organism evidence="2 3">
    <name type="scientific">Hankyongella ginsenosidimutans</name>
    <dbReference type="NCBI Taxonomy" id="1763828"/>
    <lineage>
        <taxon>Bacteria</taxon>
        <taxon>Pseudomonadati</taxon>
        <taxon>Pseudomonadota</taxon>
        <taxon>Alphaproteobacteria</taxon>
        <taxon>Sphingomonadales</taxon>
        <taxon>Sphingomonadaceae</taxon>
        <taxon>Hankyongella</taxon>
    </lineage>
</organism>
<proteinExistence type="predicted"/>
<gene>
    <name evidence="2" type="ORF">E6W36_01350</name>
</gene>
<dbReference type="KEGG" id="hgn:E6W36_01350"/>
<dbReference type="Proteomes" id="UP000298714">
    <property type="component" value="Chromosome"/>
</dbReference>
<dbReference type="EMBL" id="CP039704">
    <property type="protein sequence ID" value="QCI78769.1"/>
    <property type="molecule type" value="Genomic_DNA"/>
</dbReference>
<accession>A0A4D7BT42</accession>